<keyword evidence="2" id="KW-1185">Reference proteome</keyword>
<protein>
    <submittedName>
        <fullName evidence="1">Uncharacterized protein</fullName>
    </submittedName>
</protein>
<accession>A0AAV7W491</accession>
<name>A0AAV7W491_PLEWA</name>
<evidence type="ECO:0000313" key="2">
    <source>
        <dbReference type="Proteomes" id="UP001066276"/>
    </source>
</evidence>
<gene>
    <name evidence="1" type="ORF">NDU88_004202</name>
</gene>
<dbReference type="EMBL" id="JANPWB010000002">
    <property type="protein sequence ID" value="KAJ1208819.1"/>
    <property type="molecule type" value="Genomic_DNA"/>
</dbReference>
<evidence type="ECO:0000313" key="1">
    <source>
        <dbReference type="EMBL" id="KAJ1208819.1"/>
    </source>
</evidence>
<dbReference type="AlphaFoldDB" id="A0AAV7W491"/>
<sequence>MIKWGPRRQSGEHTADTVPIGHCGEIRKHCGGRAVCWSTRWAAAAGCQAAEARSVSERCARRLGGGVLGSQRAGWQGTWRLAALSKQCPCAAGVDPGGRRSLMLVCRLPPVVLWLEAQCRCSTAAPLEANPCTEAGRYKRAHAEALQHAA</sequence>
<reference evidence="1" key="1">
    <citation type="journal article" date="2022" name="bioRxiv">
        <title>Sequencing and chromosome-scale assembly of the giantPleurodeles waltlgenome.</title>
        <authorList>
            <person name="Brown T."/>
            <person name="Elewa A."/>
            <person name="Iarovenko S."/>
            <person name="Subramanian E."/>
            <person name="Araus A.J."/>
            <person name="Petzold A."/>
            <person name="Susuki M."/>
            <person name="Suzuki K.-i.T."/>
            <person name="Hayashi T."/>
            <person name="Toyoda A."/>
            <person name="Oliveira C."/>
            <person name="Osipova E."/>
            <person name="Leigh N.D."/>
            <person name="Simon A."/>
            <person name="Yun M.H."/>
        </authorList>
    </citation>
    <scope>NUCLEOTIDE SEQUENCE</scope>
    <source>
        <strain evidence="1">20211129_DDA</strain>
        <tissue evidence="1">Liver</tissue>
    </source>
</reference>
<proteinExistence type="predicted"/>
<dbReference type="Proteomes" id="UP001066276">
    <property type="component" value="Chromosome 1_2"/>
</dbReference>
<organism evidence="1 2">
    <name type="scientific">Pleurodeles waltl</name>
    <name type="common">Iberian ribbed newt</name>
    <dbReference type="NCBI Taxonomy" id="8319"/>
    <lineage>
        <taxon>Eukaryota</taxon>
        <taxon>Metazoa</taxon>
        <taxon>Chordata</taxon>
        <taxon>Craniata</taxon>
        <taxon>Vertebrata</taxon>
        <taxon>Euteleostomi</taxon>
        <taxon>Amphibia</taxon>
        <taxon>Batrachia</taxon>
        <taxon>Caudata</taxon>
        <taxon>Salamandroidea</taxon>
        <taxon>Salamandridae</taxon>
        <taxon>Pleurodelinae</taxon>
        <taxon>Pleurodeles</taxon>
    </lineage>
</organism>
<comment type="caution">
    <text evidence="1">The sequence shown here is derived from an EMBL/GenBank/DDBJ whole genome shotgun (WGS) entry which is preliminary data.</text>
</comment>